<gene>
    <name evidence="1" type="ORF">APX70_00014</name>
</gene>
<proteinExistence type="predicted"/>
<protein>
    <submittedName>
        <fullName evidence="1">Uncharacterized protein</fullName>
    </submittedName>
</protein>
<dbReference type="EMBL" id="RBNL01004531">
    <property type="protein sequence ID" value="RML30404.1"/>
    <property type="molecule type" value="Genomic_DNA"/>
</dbReference>
<evidence type="ECO:0000313" key="2">
    <source>
        <dbReference type="Proteomes" id="UP000282378"/>
    </source>
</evidence>
<organism evidence="1 2">
    <name type="scientific">Pseudomonas syringae pv. maculicola</name>
    <dbReference type="NCBI Taxonomy" id="59511"/>
    <lineage>
        <taxon>Bacteria</taxon>
        <taxon>Pseudomonadati</taxon>
        <taxon>Pseudomonadota</taxon>
        <taxon>Gammaproteobacteria</taxon>
        <taxon>Pseudomonadales</taxon>
        <taxon>Pseudomonadaceae</taxon>
        <taxon>Pseudomonas</taxon>
    </lineage>
</organism>
<sequence length="50" mass="5572">MMKTFLMAGAPTIGRYKAWLAVYRSVLVAELQRVVCPAAQDPHQLLEIAL</sequence>
<dbReference type="AlphaFoldDB" id="A0A3M2UTX7"/>
<evidence type="ECO:0000313" key="1">
    <source>
        <dbReference type="EMBL" id="RML30404.1"/>
    </source>
</evidence>
<dbReference type="Proteomes" id="UP000282378">
    <property type="component" value="Unassembled WGS sequence"/>
</dbReference>
<accession>A0A3M2UTX7</accession>
<name>A0A3M2UTX7_PSEYM</name>
<reference evidence="1 2" key="1">
    <citation type="submission" date="2018-08" db="EMBL/GenBank/DDBJ databases">
        <title>Recombination of ecologically and evolutionarily significant loci maintains genetic cohesion in the Pseudomonas syringae species complex.</title>
        <authorList>
            <person name="Dillon M."/>
            <person name="Thakur S."/>
            <person name="Almeida R.N.D."/>
            <person name="Weir B.S."/>
            <person name="Guttman D.S."/>
        </authorList>
    </citation>
    <scope>NUCLEOTIDE SEQUENCE [LARGE SCALE GENOMIC DNA]</scope>
    <source>
        <strain evidence="1 2">88_10</strain>
    </source>
</reference>
<comment type="caution">
    <text evidence="1">The sequence shown here is derived from an EMBL/GenBank/DDBJ whole genome shotgun (WGS) entry which is preliminary data.</text>
</comment>